<dbReference type="AlphaFoldDB" id="A0A818T4L2"/>
<feature type="compositionally biased region" description="Basic residues" evidence="1">
    <location>
        <begin position="1109"/>
        <end position="1124"/>
    </location>
</feature>
<dbReference type="PANTHER" id="PTHR33667">
    <property type="entry name" value="SI:DKEY-57N24.6"/>
    <property type="match status" value="1"/>
</dbReference>
<dbReference type="Pfam" id="PF15084">
    <property type="entry name" value="DUF4550"/>
    <property type="match status" value="1"/>
</dbReference>
<dbReference type="Proteomes" id="UP000663864">
    <property type="component" value="Unassembled WGS sequence"/>
</dbReference>
<feature type="compositionally biased region" description="Low complexity" evidence="1">
    <location>
        <begin position="818"/>
        <end position="827"/>
    </location>
</feature>
<feature type="region of interest" description="Disordered" evidence="1">
    <location>
        <begin position="803"/>
        <end position="828"/>
    </location>
</feature>
<evidence type="ECO:0000313" key="3">
    <source>
        <dbReference type="EMBL" id="CAF1085921.1"/>
    </source>
</evidence>
<gene>
    <name evidence="4" type="ORF">JBS370_LOCUS8124</name>
    <name evidence="3" type="ORF">ZHD862_LOCUS16830</name>
</gene>
<name>A0A818T4L2_9BILA</name>
<protein>
    <recommendedName>
        <fullName evidence="2">DUF4550 domain-containing protein</fullName>
    </recommendedName>
</protein>
<evidence type="ECO:0000313" key="5">
    <source>
        <dbReference type="Proteomes" id="UP000663836"/>
    </source>
</evidence>
<organism evidence="4 5">
    <name type="scientific">Rotaria sordida</name>
    <dbReference type="NCBI Taxonomy" id="392033"/>
    <lineage>
        <taxon>Eukaryota</taxon>
        <taxon>Metazoa</taxon>
        <taxon>Spiralia</taxon>
        <taxon>Gnathifera</taxon>
        <taxon>Rotifera</taxon>
        <taxon>Eurotatoria</taxon>
        <taxon>Bdelloidea</taxon>
        <taxon>Philodinida</taxon>
        <taxon>Philodinidae</taxon>
        <taxon>Rotaria</taxon>
    </lineage>
</organism>
<dbReference type="Proteomes" id="UP000663836">
    <property type="component" value="Unassembled WGS sequence"/>
</dbReference>
<accession>A0A818T4L2</accession>
<proteinExistence type="predicted"/>
<reference evidence="4" key="1">
    <citation type="submission" date="2021-02" db="EMBL/GenBank/DDBJ databases">
        <authorList>
            <person name="Nowell W R."/>
        </authorList>
    </citation>
    <scope>NUCLEOTIDE SEQUENCE</scope>
</reference>
<comment type="caution">
    <text evidence="4">The sequence shown here is derived from an EMBL/GenBank/DDBJ whole genome shotgun (WGS) entry which is preliminary data.</text>
</comment>
<dbReference type="EMBL" id="CAJNOT010000811">
    <property type="protein sequence ID" value="CAF1085921.1"/>
    <property type="molecule type" value="Genomic_DNA"/>
</dbReference>
<dbReference type="PANTHER" id="PTHR33667:SF7">
    <property type="entry name" value="RIKEN CDNA 1810020O05 GENE"/>
    <property type="match status" value="1"/>
</dbReference>
<feature type="region of interest" description="Disordered" evidence="1">
    <location>
        <begin position="1109"/>
        <end position="1132"/>
    </location>
</feature>
<sequence>MILSPIVESPSSSDIERHLNSNVTIETSTTESSNANINHVNIRFTIALAVPVESQLSTESPAPQSSTYNSGRVSETSKIQSYYRIEYSLIPGEPNIGFDIIVFRTAAKIYPDNQDSRIVLTWEDENENVWIVWNQIHKLDLSRERLLALLSHKILVKIWDGKEYCTVRTKLDKPRIGRVLNSLTSNTDEENSPKNIVQSIAQNYADKWVARPMLYKLRRKLPINIPSPSPFLQKKIDQTENARISTPLLSNVLQEKPIESLSGENNVLIDDPISNSTENQYSSLFKLTPDENEKKVEENVKRKKGTRIHRQYDEKKEKGAAQINIPSNLIFAGFKIITCRLSDNSVLPRSIYDCFVNIKIEDHQLMNEKLANEFNPLSITISHVENMPSTPISYSELQQRCEPVYCCYQLFDQSIHQTSKKLQARNIYWNDLNLYLINLINENIMSAFRNSPILNIEIHDRDERENSRRCIGSVFGTENTDEVIGRVSGKTNLLKSKKNLEWHPHGCVKLDLSELWLGQTSLEFYIPVVPCHAPEFSSGRITNTKRTLSNENMRIQQGDFLSSGTQMKILVKLAKSLVPPIKHQLVDNRQVPITNISPFTRIVFVFSYDNTKFLISLETCIRTINAKALGFDKHPAHIQVAALSTYKLTEAQQTNDNLNIITGFHLFDDEQHLFILEGRKEEVIDVLYKQLPKPQGKNVEILYDSSVHFNERLYIKLGVDLTHIKLCRTLRDIVSQPLIFVRDFLSKDTFEALDKLHQLVHVHKLSSSARYNLFPTIEMITSLNKDFGIPLSEKEIILFSTDDRSPSASTTNEKRNKNIINNHHSNNQLKQEQIPLPEEIKRPEINFLEKNIERVRLSSLRNRENNKYDDNLVFMTSGPIYPYSTQKLNATENALEQMRTYLKQHHRSSSCSFNPEYRSGTFSPYSNDETVLDYHRTLRSPLDLHLTTKDKHIDKISSDWITYTTGHRSNRQSNIHPKMPDPARLEELAKPPEDWCQQSIYNRRSPSGEREPFKWNNRKDDFDRWTRSTPIDHNISAHWQSTDDKNKALSSSTTPTIVVTNERMQFLRRSPQTEMSTTGRLSATQLDRLTGILKDKPVKKGLLLPKSYARKHGARSAPLTHKRSLTNTPDRRIRSTTTVAFRKYSK</sequence>
<evidence type="ECO:0000259" key="2">
    <source>
        <dbReference type="Pfam" id="PF15084"/>
    </source>
</evidence>
<feature type="domain" description="DUF4550" evidence="2">
    <location>
        <begin position="81"/>
        <end position="175"/>
    </location>
</feature>
<dbReference type="InterPro" id="IPR027876">
    <property type="entry name" value="DUF4550"/>
</dbReference>
<evidence type="ECO:0000313" key="4">
    <source>
        <dbReference type="EMBL" id="CAF3679812.1"/>
    </source>
</evidence>
<dbReference type="EMBL" id="CAJOBD010000504">
    <property type="protein sequence ID" value="CAF3679812.1"/>
    <property type="molecule type" value="Genomic_DNA"/>
</dbReference>
<evidence type="ECO:0000256" key="1">
    <source>
        <dbReference type="SAM" id="MobiDB-lite"/>
    </source>
</evidence>